<dbReference type="RefSeq" id="WP_127087649.1">
    <property type="nucleotide sequence ID" value="NZ_RSCL01000064.1"/>
</dbReference>
<sequence length="339" mass="38231">MNKNRVQLNVKLDSEESQALVDQLRQEALAKGWTLRDALLDAVKQWLANPPAPPPTPEGMLPEILNRLEALEANEPDITAITNAVLEQLPESISTHMGRQDVDYLLKRVNDLQQFTRQELAARDKRLDAIRDALSIIQAKISELQDGQATLATAIASDINESKDTQPVTQLVTQISTQVDTPAYSQAKKVSKKTNTKTSKGQNTHKSTHKTTQKEKDVLASSLKAIQSRESLTCRHCGAIASHKRHGTRKNKSTGEVIQRYQCIECGKTFYDEPYAASRRQPNEPLTYEEIKDATDEEVRRMSVADQWQAVCDDPSEYPDWQETTKNILDGVRWNERNK</sequence>
<accession>A0A433UH16</accession>
<reference evidence="2" key="2">
    <citation type="journal article" date="2019" name="Genome Biol. Evol.">
        <title>Day and night: Metabolic profiles and evolutionary relationships of six axenic non-marine cyanobacteria.</title>
        <authorList>
            <person name="Will S.E."/>
            <person name="Henke P."/>
            <person name="Boedeker C."/>
            <person name="Huang S."/>
            <person name="Brinkmann H."/>
            <person name="Rohde M."/>
            <person name="Jarek M."/>
            <person name="Friedl T."/>
            <person name="Seufert S."/>
            <person name="Schumacher M."/>
            <person name="Overmann J."/>
            <person name="Neumann-Schaal M."/>
            <person name="Petersen J."/>
        </authorList>
    </citation>
    <scope>NUCLEOTIDE SEQUENCE [LARGE SCALE GENOMIC DNA]</scope>
    <source>
        <strain evidence="2">PCC 7102</strain>
    </source>
</reference>
<gene>
    <name evidence="2" type="ORF">DSM106972_097530</name>
</gene>
<evidence type="ECO:0000313" key="2">
    <source>
        <dbReference type="EMBL" id="RUS93121.1"/>
    </source>
</evidence>
<evidence type="ECO:0000256" key="1">
    <source>
        <dbReference type="SAM" id="MobiDB-lite"/>
    </source>
</evidence>
<dbReference type="AlphaFoldDB" id="A0A433UH16"/>
<protein>
    <submittedName>
        <fullName evidence="2">Uncharacterized protein</fullName>
    </submittedName>
</protein>
<dbReference type="EMBL" id="RSCL01000064">
    <property type="protein sequence ID" value="RUS93121.1"/>
    <property type="molecule type" value="Genomic_DNA"/>
</dbReference>
<dbReference type="Proteomes" id="UP000271624">
    <property type="component" value="Unassembled WGS sequence"/>
</dbReference>
<name>A0A433UH16_9CYAN</name>
<proteinExistence type="predicted"/>
<reference evidence="2" key="1">
    <citation type="submission" date="2018-12" db="EMBL/GenBank/DDBJ databases">
        <authorList>
            <person name="Will S."/>
            <person name="Neumann-Schaal M."/>
            <person name="Henke P."/>
        </authorList>
    </citation>
    <scope>NUCLEOTIDE SEQUENCE</scope>
    <source>
        <strain evidence="2">PCC 7102</strain>
    </source>
</reference>
<organism evidence="2 3">
    <name type="scientific">Dulcicalothrix desertica PCC 7102</name>
    <dbReference type="NCBI Taxonomy" id="232991"/>
    <lineage>
        <taxon>Bacteria</taxon>
        <taxon>Bacillati</taxon>
        <taxon>Cyanobacteriota</taxon>
        <taxon>Cyanophyceae</taxon>
        <taxon>Nostocales</taxon>
        <taxon>Calotrichaceae</taxon>
        <taxon>Dulcicalothrix</taxon>
    </lineage>
</organism>
<evidence type="ECO:0000313" key="3">
    <source>
        <dbReference type="Proteomes" id="UP000271624"/>
    </source>
</evidence>
<keyword evidence="3" id="KW-1185">Reference proteome</keyword>
<feature type="region of interest" description="Disordered" evidence="1">
    <location>
        <begin position="183"/>
        <end position="216"/>
    </location>
</feature>
<comment type="caution">
    <text evidence="2">The sequence shown here is derived from an EMBL/GenBank/DDBJ whole genome shotgun (WGS) entry which is preliminary data.</text>
</comment>